<comment type="subcellular location">
    <subcellularLocation>
        <location evidence="1">Endomembrane system</location>
        <topology evidence="1">Multi-pass membrane protein</topology>
    </subcellularLocation>
</comment>
<keyword evidence="3" id="KW-1133">Transmembrane helix</keyword>
<evidence type="ECO:0000259" key="4">
    <source>
        <dbReference type="Pfam" id="PF00892"/>
    </source>
</evidence>
<dbReference type="AlphaFoldDB" id="A0AAW5WMP6"/>
<keyword evidence="3" id="KW-0472">Membrane</keyword>
<feature type="transmembrane region" description="Helical" evidence="3">
    <location>
        <begin position="288"/>
        <end position="305"/>
    </location>
</feature>
<feature type="transmembrane region" description="Helical" evidence="3">
    <location>
        <begin position="229"/>
        <end position="251"/>
    </location>
</feature>
<gene>
    <name evidence="5" type="ORF">MK546_06175</name>
</gene>
<evidence type="ECO:0000313" key="6">
    <source>
        <dbReference type="Proteomes" id="UP001208029"/>
    </source>
</evidence>
<dbReference type="PANTHER" id="PTHR22911">
    <property type="entry name" value="ACYL-MALONYL CONDENSING ENZYME-RELATED"/>
    <property type="match status" value="1"/>
</dbReference>
<dbReference type="RefSeq" id="WP_268731534.1">
    <property type="nucleotide sequence ID" value="NZ_JAKUYZ010000010.1"/>
</dbReference>
<organism evidence="5 6">
    <name type="scientific">Streptococcus cristatus</name>
    <dbReference type="NCBI Taxonomy" id="45634"/>
    <lineage>
        <taxon>Bacteria</taxon>
        <taxon>Bacillati</taxon>
        <taxon>Bacillota</taxon>
        <taxon>Bacilli</taxon>
        <taxon>Lactobacillales</taxon>
        <taxon>Streptococcaceae</taxon>
        <taxon>Streptococcus</taxon>
    </lineage>
</organism>
<dbReference type="Pfam" id="PF00892">
    <property type="entry name" value="EamA"/>
    <property type="match status" value="2"/>
</dbReference>
<dbReference type="Proteomes" id="UP001208029">
    <property type="component" value="Unassembled WGS sequence"/>
</dbReference>
<feature type="domain" description="EamA" evidence="4">
    <location>
        <begin position="167"/>
        <end position="305"/>
    </location>
</feature>
<feature type="transmembrane region" description="Helical" evidence="3">
    <location>
        <begin position="82"/>
        <end position="103"/>
    </location>
</feature>
<accession>A0AAW5WMP6</accession>
<dbReference type="SUPFAM" id="SSF103481">
    <property type="entry name" value="Multidrug resistance efflux transporter EmrE"/>
    <property type="match status" value="2"/>
</dbReference>
<feature type="transmembrane region" description="Helical" evidence="3">
    <location>
        <begin position="263"/>
        <end position="282"/>
    </location>
</feature>
<dbReference type="Gene3D" id="1.10.3730.20">
    <property type="match status" value="1"/>
</dbReference>
<feature type="transmembrane region" description="Helical" evidence="3">
    <location>
        <begin position="42"/>
        <end position="61"/>
    </location>
</feature>
<comment type="caution">
    <text evidence="5">The sequence shown here is derived from an EMBL/GenBank/DDBJ whole genome shotgun (WGS) entry which is preliminary data.</text>
</comment>
<evidence type="ECO:0000313" key="5">
    <source>
        <dbReference type="EMBL" id="MCY7221667.1"/>
    </source>
</evidence>
<reference evidence="5" key="1">
    <citation type="journal article" date="2022" name="Med Res Arch">
        <title>Genomic identification of streptococcal strains and relation to clinical characteristics. A substudy to The Partial Oral Treatment of Endocarditis (POET) Trial.</title>
        <authorList>
            <person name="Christensen J."/>
            <person name="Jensen C."/>
            <person name="Dargis R."/>
            <person name="Nielsen X."/>
            <person name="Pries- Heje M."/>
            <person name="Wiingaard C."/>
            <person name="Ihlemann N."/>
            <person name="Gill S."/>
            <person name="Bruun N."/>
            <person name="Elming H."/>
            <person name="Povlsen J."/>
            <person name="Madsen T."/>
            <person name="Jensen K."/>
            <person name="Fuursted K."/>
            <person name="Ostergaard L."/>
            <person name="Christiansen U."/>
            <person name="Rosenvinge F."/>
            <person name="Helweg-Larsen J."/>
            <person name="Fosbol E."/>
            <person name="Kober L."/>
            <person name="Torp-Pedersen C."/>
            <person name="Tonder N."/>
            <person name="Moser C."/>
            <person name="Iversen K."/>
            <person name="Bundgaard H."/>
        </authorList>
    </citation>
    <scope>NUCLEOTIDE SEQUENCE</scope>
    <source>
        <strain evidence="5">K13014465</strain>
    </source>
</reference>
<name>A0AAW5WMP6_STRCR</name>
<reference evidence="5" key="2">
    <citation type="submission" date="2022-02" db="EMBL/GenBank/DDBJ databases">
        <authorList>
            <person name="Christensen J.J.E."/>
            <person name="Jensen C.S."/>
            <person name="Nielsen X.C."/>
            <person name="Dargis R."/>
        </authorList>
    </citation>
    <scope>NUCLEOTIDE SEQUENCE</scope>
    <source>
        <strain evidence="5">K13014465</strain>
    </source>
</reference>
<feature type="transmembrane region" description="Helical" evidence="3">
    <location>
        <begin position="140"/>
        <end position="158"/>
    </location>
</feature>
<dbReference type="InterPro" id="IPR037185">
    <property type="entry name" value="EmrE-like"/>
</dbReference>
<dbReference type="GO" id="GO:0016020">
    <property type="term" value="C:membrane"/>
    <property type="evidence" value="ECO:0007669"/>
    <property type="project" value="InterPro"/>
</dbReference>
<feature type="domain" description="EamA" evidence="4">
    <location>
        <begin position="6"/>
        <end position="153"/>
    </location>
</feature>
<dbReference type="PANTHER" id="PTHR22911:SF137">
    <property type="entry name" value="SOLUTE CARRIER FAMILY 35 MEMBER G2-RELATED"/>
    <property type="match status" value="1"/>
</dbReference>
<keyword evidence="3" id="KW-0812">Transmembrane</keyword>
<evidence type="ECO:0000256" key="2">
    <source>
        <dbReference type="ARBA" id="ARBA00007362"/>
    </source>
</evidence>
<dbReference type="InterPro" id="IPR000620">
    <property type="entry name" value="EamA_dom"/>
</dbReference>
<evidence type="ECO:0000256" key="1">
    <source>
        <dbReference type="ARBA" id="ARBA00004127"/>
    </source>
</evidence>
<feature type="transmembrane region" description="Helical" evidence="3">
    <location>
        <begin position="164"/>
        <end position="188"/>
    </location>
</feature>
<comment type="similarity">
    <text evidence="2">Belongs to the EamA transporter family.</text>
</comment>
<protein>
    <submittedName>
        <fullName evidence="5">DMT family transporter</fullName>
    </submittedName>
</protein>
<feature type="transmembrane region" description="Helical" evidence="3">
    <location>
        <begin position="200"/>
        <end position="223"/>
    </location>
</feature>
<sequence>MNPYRKGLFSGLLSGVLWGADTTINGWVLLAVPFSLVDKRLVAASLLLAFFHDLFSALWLTTRQVIKCELKTTVSKLRNKSALFVMLAALFGGPIGMRAYLYAIDTIGAGYTASISALYPVVAAVLGAIILKDYLTPKGWFGLILSVLAITILGYSQLNSLNSNAFWGFIAACICAGGWAAESVICAYGMKEDVLPKEALFIRQWVSSIAYFLFIIFGGHPLFNIYSVISRPIIIIIAGLALIGTTSYLYYYQAIDMIGPVKATGMNVTYSVWAIIFSIFLLGGQFDLKLIMCSIMIIVGTVFISKE</sequence>
<evidence type="ECO:0000256" key="3">
    <source>
        <dbReference type="SAM" id="Phobius"/>
    </source>
</evidence>
<proteinExistence type="inferred from homology"/>
<feature type="transmembrane region" description="Helical" evidence="3">
    <location>
        <begin position="109"/>
        <end position="131"/>
    </location>
</feature>
<dbReference type="EMBL" id="JAKUYZ010000010">
    <property type="protein sequence ID" value="MCY7221667.1"/>
    <property type="molecule type" value="Genomic_DNA"/>
</dbReference>